<evidence type="ECO:0000313" key="5">
    <source>
        <dbReference type="Proteomes" id="UP000002668"/>
    </source>
</evidence>
<dbReference type="AlphaFoldDB" id="E4ZTH9"/>
<dbReference type="Proteomes" id="UP000002668">
    <property type="component" value="Genome"/>
</dbReference>
<feature type="coiled-coil region" evidence="1">
    <location>
        <begin position="400"/>
        <end position="434"/>
    </location>
</feature>
<feature type="region of interest" description="Disordered" evidence="2">
    <location>
        <begin position="77"/>
        <end position="101"/>
    </location>
</feature>
<keyword evidence="1" id="KW-0175">Coiled coil</keyword>
<evidence type="ECO:0000313" key="4">
    <source>
        <dbReference type="EMBL" id="CBX94835.1"/>
    </source>
</evidence>
<accession>E4ZTH9</accession>
<evidence type="ECO:0000256" key="2">
    <source>
        <dbReference type="SAM" id="MobiDB-lite"/>
    </source>
</evidence>
<organism evidence="5">
    <name type="scientific">Leptosphaeria maculans (strain JN3 / isolate v23.1.3 / race Av1-4-5-6-7-8)</name>
    <name type="common">Blackleg fungus</name>
    <name type="synonym">Phoma lingam</name>
    <dbReference type="NCBI Taxonomy" id="985895"/>
    <lineage>
        <taxon>Eukaryota</taxon>
        <taxon>Fungi</taxon>
        <taxon>Dikarya</taxon>
        <taxon>Ascomycota</taxon>
        <taxon>Pezizomycotina</taxon>
        <taxon>Dothideomycetes</taxon>
        <taxon>Pleosporomycetidae</taxon>
        <taxon>Pleosporales</taxon>
        <taxon>Pleosporineae</taxon>
        <taxon>Leptosphaeriaceae</taxon>
        <taxon>Plenodomus</taxon>
        <taxon>Plenodomus lingam/Leptosphaeria maculans species complex</taxon>
    </lineage>
</organism>
<dbReference type="OrthoDB" id="9977870at2759"/>
<keyword evidence="3" id="KW-0732">Signal</keyword>
<dbReference type="RefSeq" id="XP_003838314.1">
    <property type="nucleotide sequence ID" value="XM_003838266.1"/>
</dbReference>
<dbReference type="InParanoid" id="E4ZTH9"/>
<feature type="compositionally biased region" description="Low complexity" evidence="2">
    <location>
        <begin position="153"/>
        <end position="163"/>
    </location>
</feature>
<sequence length="605" mass="67830">MPAAMGIHSIMALTSALIFDDTLYATEALALPARPSEDEADAERTLLAAGTGIQDPGRDLCPPQYISRALSTMTADSDRASSMSLHSQETESTSLTSAASRASRDHVYSSFAYSFSKDRSPARLVPPRLARASLSAVQPGPTATHHHQHHHQQQQQQQQQQQHYYHEATSRPKSAHAKSPSSVTQSALSSTSSFLQHQQQQPRRKRASHLFSFFRKHSSACSSRSHHGHHNSKSQAIKLDCGHTLSTLAIQVHVQEALAKGKETVPNCCGIALPHTLLHAIVSKPGADLPVGGRGLPSPDLGSLPDSAYGENSISSIDLPRSSECSPSPVTTPVAPNAGPRRTRHQEIKVDSALANEASANFKAEQKEQFERVAMFECSQWKALAAHHQSTLQQLTAQHEASRKERIEQHAQDLEHLEERQIGAEHDLRQAHEQETQNVATALKHMYAYCLGTNATHPDHPHVVSEEDFKKLDHQRLLQANLPRKHENAINVLRARQEREMQRRIEKQEAELDALDAAHQRETMAEQKRQKEELERLHAVIDARRKRLLQRWDLRFEVWKRDYEAQHATTLTHKWEHEPWPARKADHVLHVPETSVLARYLKAEA</sequence>
<gene>
    <name evidence="4" type="ORF">LEMA_P118380.1</name>
</gene>
<evidence type="ECO:0000256" key="3">
    <source>
        <dbReference type="SAM" id="SignalP"/>
    </source>
</evidence>
<feature type="compositionally biased region" description="Low complexity" evidence="2">
    <location>
        <begin position="84"/>
        <end position="101"/>
    </location>
</feature>
<dbReference type="eggNOG" id="ENOG502SNAC">
    <property type="taxonomic scope" value="Eukaryota"/>
</dbReference>
<proteinExistence type="predicted"/>
<feature type="compositionally biased region" description="Low complexity" evidence="2">
    <location>
        <begin position="179"/>
        <end position="193"/>
    </location>
</feature>
<protein>
    <submittedName>
        <fullName evidence="4">Uncharacterized protein</fullName>
    </submittedName>
</protein>
<keyword evidence="5" id="KW-1185">Reference proteome</keyword>
<reference evidence="5" key="1">
    <citation type="journal article" date="2011" name="Nat. Commun.">
        <title>Effector diversification within compartments of the Leptosphaeria maculans genome affected by Repeat-Induced Point mutations.</title>
        <authorList>
            <person name="Rouxel T."/>
            <person name="Grandaubert J."/>
            <person name="Hane J.K."/>
            <person name="Hoede C."/>
            <person name="van de Wouw A.P."/>
            <person name="Couloux A."/>
            <person name="Dominguez V."/>
            <person name="Anthouard V."/>
            <person name="Bally P."/>
            <person name="Bourras S."/>
            <person name="Cozijnsen A.J."/>
            <person name="Ciuffetti L.M."/>
            <person name="Degrave A."/>
            <person name="Dilmaghani A."/>
            <person name="Duret L."/>
            <person name="Fudal I."/>
            <person name="Goodwin S.B."/>
            <person name="Gout L."/>
            <person name="Glaser N."/>
            <person name="Linglin J."/>
            <person name="Kema G.H.J."/>
            <person name="Lapalu N."/>
            <person name="Lawrence C.B."/>
            <person name="May K."/>
            <person name="Meyer M."/>
            <person name="Ollivier B."/>
            <person name="Poulain J."/>
            <person name="Schoch C.L."/>
            <person name="Simon A."/>
            <person name="Spatafora J.W."/>
            <person name="Stachowiak A."/>
            <person name="Turgeon B.G."/>
            <person name="Tyler B.M."/>
            <person name="Vincent D."/>
            <person name="Weissenbach J."/>
            <person name="Amselem J."/>
            <person name="Quesneville H."/>
            <person name="Oliver R.P."/>
            <person name="Wincker P."/>
            <person name="Balesdent M.-H."/>
            <person name="Howlett B.J."/>
        </authorList>
    </citation>
    <scope>NUCLEOTIDE SEQUENCE [LARGE SCALE GENOMIC DNA]</scope>
    <source>
        <strain evidence="5">JN3 / isolate v23.1.3 / race Av1-4-5-6-7-8</strain>
    </source>
</reference>
<dbReference type="VEuPathDB" id="FungiDB:LEMA_P118380.1"/>
<dbReference type="HOGENOM" id="CLU_492574_0_0_1"/>
<feature type="signal peptide" evidence="3">
    <location>
        <begin position="1"/>
        <end position="16"/>
    </location>
</feature>
<feature type="region of interest" description="Disordered" evidence="2">
    <location>
        <begin position="135"/>
        <end position="207"/>
    </location>
</feature>
<name>E4ZTH9_LEPMJ</name>
<dbReference type="STRING" id="985895.E4ZTH9"/>
<evidence type="ECO:0000256" key="1">
    <source>
        <dbReference type="SAM" id="Coils"/>
    </source>
</evidence>
<feature type="chain" id="PRO_5003194506" evidence="3">
    <location>
        <begin position="17"/>
        <end position="605"/>
    </location>
</feature>
<dbReference type="EMBL" id="FP929125">
    <property type="protein sequence ID" value="CBX94835.1"/>
    <property type="molecule type" value="Genomic_DNA"/>
</dbReference>
<feature type="region of interest" description="Disordered" evidence="2">
    <location>
        <begin position="318"/>
        <end position="343"/>
    </location>
</feature>
<feature type="coiled-coil region" evidence="1">
    <location>
        <begin position="498"/>
        <end position="551"/>
    </location>
</feature>
<dbReference type="OMA" id="GEFIPPR"/>
<dbReference type="GeneID" id="13291432"/>